<comment type="similarity">
    <text evidence="1">Belongs to the SlyX family.</text>
</comment>
<organism evidence="4 5">
    <name type="scientific">Terasakiispira papahanaumokuakeensis</name>
    <dbReference type="NCBI Taxonomy" id="197479"/>
    <lineage>
        <taxon>Bacteria</taxon>
        <taxon>Pseudomonadati</taxon>
        <taxon>Pseudomonadota</taxon>
        <taxon>Gammaproteobacteria</taxon>
        <taxon>Oceanospirillales</taxon>
        <taxon>Terasakiispira</taxon>
    </lineage>
</organism>
<evidence type="ECO:0000313" key="4">
    <source>
        <dbReference type="EMBL" id="ODC04268.1"/>
    </source>
</evidence>
<dbReference type="PANTHER" id="PTHR36508">
    <property type="entry name" value="PROTEIN SLYX"/>
    <property type="match status" value="1"/>
</dbReference>
<keyword evidence="2" id="KW-0175">Coiled coil</keyword>
<keyword evidence="5" id="KW-1185">Reference proteome</keyword>
<evidence type="ECO:0000256" key="2">
    <source>
        <dbReference type="SAM" id="Coils"/>
    </source>
</evidence>
<dbReference type="Pfam" id="PF04102">
    <property type="entry name" value="SlyX"/>
    <property type="match status" value="1"/>
</dbReference>
<dbReference type="InterPro" id="IPR007236">
    <property type="entry name" value="SlyX"/>
</dbReference>
<dbReference type="AlphaFoldDB" id="A0A1E2VB73"/>
<evidence type="ECO:0000256" key="1">
    <source>
        <dbReference type="HAMAP-Rule" id="MF_00715"/>
    </source>
</evidence>
<feature type="compositionally biased region" description="Basic and acidic residues" evidence="3">
    <location>
        <begin position="57"/>
        <end position="78"/>
    </location>
</feature>
<sequence>MDSSQKNLRLDERLDELESRQAFQDELLDRLNDEIIRQGQRLQTLQEGLQHLYQRFNEVRAPDDDRTPSLDDERPPHY</sequence>
<reference evidence="4 5" key="1">
    <citation type="submission" date="2016-08" db="EMBL/GenBank/DDBJ databases">
        <authorList>
            <person name="Seilhamer J.J."/>
        </authorList>
    </citation>
    <scope>NUCLEOTIDE SEQUENCE [LARGE SCALE GENOMIC DNA]</scope>
    <source>
        <strain evidence="4 5">PH27A</strain>
    </source>
</reference>
<comment type="caution">
    <text evidence="4">The sequence shown here is derived from an EMBL/GenBank/DDBJ whole genome shotgun (WGS) entry which is preliminary data.</text>
</comment>
<dbReference type="EMBL" id="MDTQ01000001">
    <property type="protein sequence ID" value="ODC04268.1"/>
    <property type="molecule type" value="Genomic_DNA"/>
</dbReference>
<protein>
    <recommendedName>
        <fullName evidence="1">Protein SlyX homolog</fullName>
    </recommendedName>
</protein>
<evidence type="ECO:0000256" key="3">
    <source>
        <dbReference type="SAM" id="MobiDB-lite"/>
    </source>
</evidence>
<dbReference type="HAMAP" id="MF_00715">
    <property type="entry name" value="SlyX"/>
    <property type="match status" value="1"/>
</dbReference>
<name>A0A1E2VB73_9GAMM</name>
<feature type="region of interest" description="Disordered" evidence="3">
    <location>
        <begin position="56"/>
        <end position="78"/>
    </location>
</feature>
<dbReference type="Gene3D" id="1.20.5.300">
    <property type="match status" value="1"/>
</dbReference>
<evidence type="ECO:0000313" key="5">
    <source>
        <dbReference type="Proteomes" id="UP000094291"/>
    </source>
</evidence>
<dbReference type="PANTHER" id="PTHR36508:SF1">
    <property type="entry name" value="PROTEIN SLYX"/>
    <property type="match status" value="1"/>
</dbReference>
<feature type="coiled-coil region" evidence="2">
    <location>
        <begin position="14"/>
        <end position="48"/>
    </location>
</feature>
<dbReference type="Proteomes" id="UP000094291">
    <property type="component" value="Unassembled WGS sequence"/>
</dbReference>
<gene>
    <name evidence="1" type="primary">slyX</name>
    <name evidence="4" type="ORF">BFW38_12735</name>
</gene>
<dbReference type="RefSeq" id="WP_068999250.1">
    <property type="nucleotide sequence ID" value="NZ_MDTQ01000001.1"/>
</dbReference>
<proteinExistence type="inferred from homology"/>
<accession>A0A1E2VB73</accession>